<feature type="region of interest" description="Disordered" evidence="1">
    <location>
        <begin position="18"/>
        <end position="60"/>
    </location>
</feature>
<evidence type="ECO:0000256" key="1">
    <source>
        <dbReference type="SAM" id="MobiDB-lite"/>
    </source>
</evidence>
<protein>
    <submittedName>
        <fullName evidence="2">Uncharacterized protein</fullName>
    </submittedName>
</protein>
<dbReference type="Proteomes" id="UP000593571">
    <property type="component" value="Unassembled WGS sequence"/>
</dbReference>
<organism evidence="2 3">
    <name type="scientific">Rousettus aegyptiacus</name>
    <name type="common">Egyptian fruit bat</name>
    <name type="synonym">Pteropus aegyptiacus</name>
    <dbReference type="NCBI Taxonomy" id="9407"/>
    <lineage>
        <taxon>Eukaryota</taxon>
        <taxon>Metazoa</taxon>
        <taxon>Chordata</taxon>
        <taxon>Craniata</taxon>
        <taxon>Vertebrata</taxon>
        <taxon>Euteleostomi</taxon>
        <taxon>Mammalia</taxon>
        <taxon>Eutheria</taxon>
        <taxon>Laurasiatheria</taxon>
        <taxon>Chiroptera</taxon>
        <taxon>Yinpterochiroptera</taxon>
        <taxon>Pteropodoidea</taxon>
        <taxon>Pteropodidae</taxon>
        <taxon>Rousettinae</taxon>
        <taxon>Rousettus</taxon>
    </lineage>
</organism>
<evidence type="ECO:0000313" key="2">
    <source>
        <dbReference type="EMBL" id="KAF6440956.1"/>
    </source>
</evidence>
<dbReference type="AlphaFoldDB" id="A0A7J8F014"/>
<evidence type="ECO:0000313" key="3">
    <source>
        <dbReference type="Proteomes" id="UP000593571"/>
    </source>
</evidence>
<sequence length="140" mass="16180">MFRPQVCAPLDFRRRGTLPAATWGRRRSSRGVWPGPQSAGCAPPPPPPQKTHSWPPLKPPSSVSSLHICFKHSQITDEHYRFASPSRSPRALLLPPRRPPPREFPFLFSPLFFFLILHTHRLTHFCARLRKMKSQRSKDR</sequence>
<reference evidence="2 3" key="1">
    <citation type="journal article" date="2020" name="Nature">
        <title>Six reference-quality genomes reveal evolution of bat adaptations.</title>
        <authorList>
            <person name="Jebb D."/>
            <person name="Huang Z."/>
            <person name="Pippel M."/>
            <person name="Hughes G.M."/>
            <person name="Lavrichenko K."/>
            <person name="Devanna P."/>
            <person name="Winkler S."/>
            <person name="Jermiin L.S."/>
            <person name="Skirmuntt E.C."/>
            <person name="Katzourakis A."/>
            <person name="Burkitt-Gray L."/>
            <person name="Ray D.A."/>
            <person name="Sullivan K.A.M."/>
            <person name="Roscito J.G."/>
            <person name="Kirilenko B.M."/>
            <person name="Davalos L.M."/>
            <person name="Corthals A.P."/>
            <person name="Power M.L."/>
            <person name="Jones G."/>
            <person name="Ransome R.D."/>
            <person name="Dechmann D.K.N."/>
            <person name="Locatelli A.G."/>
            <person name="Puechmaille S.J."/>
            <person name="Fedrigo O."/>
            <person name="Jarvis E.D."/>
            <person name="Hiller M."/>
            <person name="Vernes S.C."/>
            <person name="Myers E.W."/>
            <person name="Teeling E.C."/>
        </authorList>
    </citation>
    <scope>NUCLEOTIDE SEQUENCE [LARGE SCALE GENOMIC DNA]</scope>
    <source>
        <strain evidence="2">MRouAeg1</strain>
        <tissue evidence="2">Muscle</tissue>
    </source>
</reference>
<proteinExistence type="predicted"/>
<accession>A0A7J8F014</accession>
<dbReference type="EMBL" id="JACASE010000008">
    <property type="protein sequence ID" value="KAF6440956.1"/>
    <property type="molecule type" value="Genomic_DNA"/>
</dbReference>
<keyword evidence="3" id="KW-1185">Reference proteome</keyword>
<feature type="compositionally biased region" description="Low complexity" evidence="1">
    <location>
        <begin position="50"/>
        <end position="60"/>
    </location>
</feature>
<name>A0A7J8F014_ROUAE</name>
<comment type="caution">
    <text evidence="2">The sequence shown here is derived from an EMBL/GenBank/DDBJ whole genome shotgun (WGS) entry which is preliminary data.</text>
</comment>
<gene>
    <name evidence="2" type="ORF">HJG63_012194</name>
</gene>